<dbReference type="eggNOG" id="COG5614">
    <property type="taxonomic scope" value="Bacteria"/>
</dbReference>
<dbReference type="STRING" id="1424334.W822_20020"/>
<dbReference type="Pfam" id="PF05521">
    <property type="entry name" value="Phage_HCP"/>
    <property type="match status" value="1"/>
</dbReference>
<evidence type="ECO:0000313" key="2">
    <source>
        <dbReference type="Proteomes" id="UP000018733"/>
    </source>
</evidence>
<name>V8QNW8_9BURK</name>
<dbReference type="EMBL" id="AYXT01000013">
    <property type="protein sequence ID" value="ETF00684.1"/>
    <property type="molecule type" value="Genomic_DNA"/>
</dbReference>
<reference evidence="1 2" key="1">
    <citation type="journal article" date="2014" name="Genome Announc.">
        <title>Draft Genome Sequence of Advenella kashmirensis Strain W13003, a Polycyclic Aromatic Hydrocarbon-Degrading Bacterium.</title>
        <authorList>
            <person name="Wang X."/>
            <person name="Jin D."/>
            <person name="Zhou L."/>
            <person name="Wu L."/>
            <person name="An W."/>
            <person name="Zhao L."/>
        </authorList>
    </citation>
    <scope>NUCLEOTIDE SEQUENCE [LARGE SCALE GENOMIC DNA]</scope>
    <source>
        <strain evidence="1 2">W13003</strain>
    </source>
</reference>
<dbReference type="InterPro" id="IPR038666">
    <property type="entry name" value="SSP1_head-tail_sf"/>
</dbReference>
<dbReference type="HOGENOM" id="CLU_147810_2_0_4"/>
<organism evidence="1 2">
    <name type="scientific">Advenella kashmirensis W13003</name>
    <dbReference type="NCBI Taxonomy" id="1424334"/>
    <lineage>
        <taxon>Bacteria</taxon>
        <taxon>Pseudomonadati</taxon>
        <taxon>Pseudomonadota</taxon>
        <taxon>Betaproteobacteria</taxon>
        <taxon>Burkholderiales</taxon>
        <taxon>Alcaligenaceae</taxon>
    </lineage>
</organism>
<dbReference type="Gene3D" id="2.40.10.270">
    <property type="entry name" value="Bacteriophage SPP1 head-tail adaptor protein"/>
    <property type="match status" value="1"/>
</dbReference>
<dbReference type="InterPro" id="IPR008767">
    <property type="entry name" value="Phage_SPP1_head-tail_adaptor"/>
</dbReference>
<dbReference type="AlphaFoldDB" id="V8QNW8"/>
<gene>
    <name evidence="1" type="ORF">W822_20020</name>
</gene>
<accession>V8QNW8</accession>
<proteinExistence type="predicted"/>
<dbReference type="NCBIfam" id="TIGR01563">
    <property type="entry name" value="gp16_SPP1"/>
    <property type="match status" value="1"/>
</dbReference>
<keyword evidence="2" id="KW-1185">Reference proteome</keyword>
<dbReference type="OrthoDB" id="5460234at2"/>
<protein>
    <submittedName>
        <fullName evidence="1">Head-tail adaptor protein</fullName>
    </submittedName>
</protein>
<dbReference type="Proteomes" id="UP000018733">
    <property type="component" value="Unassembled WGS sequence"/>
</dbReference>
<evidence type="ECO:0000313" key="1">
    <source>
        <dbReference type="EMBL" id="ETF00684.1"/>
    </source>
</evidence>
<sequence>MALAHKLIHRVVLQRYDRAAGTLDPETGDRSGEWKDMAVLYANVTPLSSREFLQAGATQSEVTARITVRYREDIRASDRIVFRGKIYNLHGIQPDNKSGLEYLTMPVSQGVNNG</sequence>
<comment type="caution">
    <text evidence="1">The sequence shown here is derived from an EMBL/GenBank/DDBJ whole genome shotgun (WGS) entry which is preliminary data.</text>
</comment>
<dbReference type="RefSeq" id="WP_024006931.1">
    <property type="nucleotide sequence ID" value="NZ_KI650982.1"/>
</dbReference>